<protein>
    <recommendedName>
        <fullName evidence="5">Apple domain-containing protein</fullName>
    </recommendedName>
</protein>
<evidence type="ECO:0000256" key="2">
    <source>
        <dbReference type="SAM" id="SignalP"/>
    </source>
</evidence>
<comment type="caution">
    <text evidence="3">The sequence shown here is derived from an EMBL/GenBank/DDBJ whole genome shotgun (WGS) entry which is preliminary data.</text>
</comment>
<feature type="signal peptide" evidence="2">
    <location>
        <begin position="1"/>
        <end position="17"/>
    </location>
</feature>
<organism evidence="3 4">
    <name type="scientific">Cylindrodendrum hubeiense</name>
    <dbReference type="NCBI Taxonomy" id="595255"/>
    <lineage>
        <taxon>Eukaryota</taxon>
        <taxon>Fungi</taxon>
        <taxon>Dikarya</taxon>
        <taxon>Ascomycota</taxon>
        <taxon>Pezizomycotina</taxon>
        <taxon>Sordariomycetes</taxon>
        <taxon>Hypocreomycetidae</taxon>
        <taxon>Hypocreales</taxon>
        <taxon>Nectriaceae</taxon>
        <taxon>Cylindrodendrum</taxon>
    </lineage>
</organism>
<proteinExistence type="predicted"/>
<accession>A0A9P5HLR4</accession>
<sequence>MQLNHLILAAFLGLAAAKRDNTRTNKLCRTAQGTKSVDPVPTVTYTKEKTYTIRRTTRTQKIVTRTLEPITSTTTETTIATVETTADPETDTVEVLATEYETSTITVDTTTFTETATVSTDVTISSTSTVPAPGSFRPIQDTLPGGTQNGNSGTPFKRSDATSEFAFSEEHEVLEIRQPGSGSLLAAAGGVFEKRSGLCSPQGQTKYYPQNVKCDVTISVPKTVVITKTKPATTTTLPASVSTITQTETITSTSTAYLADVTVSTTSTTTSIIEETSTPSTTSTTSTTLTYTVNVPGPTINALCASNNYADSTANVGHFPNAFPGTQYGLQQAQVSSAYECCEACASTPLCSSSGYQPGYCVLITVPATSVCLTTPCTGKVQYSASSGAFTFMNGPYLQWNAYQ</sequence>
<keyword evidence="4" id="KW-1185">Reference proteome</keyword>
<dbReference type="Proteomes" id="UP000722485">
    <property type="component" value="Unassembled WGS sequence"/>
</dbReference>
<feature type="region of interest" description="Disordered" evidence="1">
    <location>
        <begin position="124"/>
        <end position="161"/>
    </location>
</feature>
<keyword evidence="2" id="KW-0732">Signal</keyword>
<evidence type="ECO:0008006" key="5">
    <source>
        <dbReference type="Google" id="ProtNLM"/>
    </source>
</evidence>
<evidence type="ECO:0000313" key="4">
    <source>
        <dbReference type="Proteomes" id="UP000722485"/>
    </source>
</evidence>
<dbReference type="EMBL" id="JAANBB010000011">
    <property type="protein sequence ID" value="KAF7556547.1"/>
    <property type="molecule type" value="Genomic_DNA"/>
</dbReference>
<reference evidence="3" key="1">
    <citation type="submission" date="2020-03" db="EMBL/GenBank/DDBJ databases">
        <title>Draft Genome Sequence of Cylindrodendrum hubeiense.</title>
        <authorList>
            <person name="Buettner E."/>
            <person name="Kellner H."/>
        </authorList>
    </citation>
    <scope>NUCLEOTIDE SEQUENCE</scope>
    <source>
        <strain evidence="3">IHI 201604</strain>
    </source>
</reference>
<evidence type="ECO:0000256" key="1">
    <source>
        <dbReference type="SAM" id="MobiDB-lite"/>
    </source>
</evidence>
<feature type="chain" id="PRO_5040443818" description="Apple domain-containing protein" evidence="2">
    <location>
        <begin position="18"/>
        <end position="404"/>
    </location>
</feature>
<dbReference type="OrthoDB" id="5106233at2759"/>
<gene>
    <name evidence="3" type="ORF">G7Z17_g1381</name>
</gene>
<evidence type="ECO:0000313" key="3">
    <source>
        <dbReference type="EMBL" id="KAF7556547.1"/>
    </source>
</evidence>
<dbReference type="AlphaFoldDB" id="A0A9P5HLR4"/>
<feature type="compositionally biased region" description="Polar residues" evidence="1">
    <location>
        <begin position="145"/>
        <end position="154"/>
    </location>
</feature>
<name>A0A9P5HLR4_9HYPO</name>